<organism evidence="2">
    <name type="scientific">Candidatus Methanogaster sp. ANME-2c ERB4</name>
    <dbReference type="NCBI Taxonomy" id="2759911"/>
    <lineage>
        <taxon>Archaea</taxon>
        <taxon>Methanobacteriati</taxon>
        <taxon>Methanobacteriota</taxon>
        <taxon>Stenosarchaea group</taxon>
        <taxon>Methanomicrobia</taxon>
        <taxon>Methanosarcinales</taxon>
        <taxon>ANME-2 cluster</taxon>
        <taxon>Candidatus Methanogasteraceae</taxon>
        <taxon>Candidatus Methanogaster</taxon>
    </lineage>
</organism>
<dbReference type="EMBL" id="MT631372">
    <property type="protein sequence ID" value="QNO49126.1"/>
    <property type="molecule type" value="Genomic_DNA"/>
</dbReference>
<evidence type="ECO:0008006" key="4">
    <source>
        <dbReference type="Google" id="ProtNLM"/>
    </source>
</evidence>
<evidence type="ECO:0000313" key="1">
    <source>
        <dbReference type="EMBL" id="QNO46387.1"/>
    </source>
</evidence>
<dbReference type="EMBL" id="MT631371">
    <property type="protein sequence ID" value="QNO49089.1"/>
    <property type="molecule type" value="Genomic_DNA"/>
</dbReference>
<evidence type="ECO:0000313" key="3">
    <source>
        <dbReference type="EMBL" id="QNO49126.1"/>
    </source>
</evidence>
<evidence type="ECO:0000313" key="2">
    <source>
        <dbReference type="EMBL" id="QNO49089.1"/>
    </source>
</evidence>
<accession>A0A7G9YM55</accession>
<dbReference type="AlphaFoldDB" id="A0A7G9YM55"/>
<name>A0A7G9YM55_9EURY</name>
<protein>
    <recommendedName>
        <fullName evidence="4">Zinc ribbon domain-containing protein</fullName>
    </recommendedName>
</protein>
<reference evidence="2" key="1">
    <citation type="submission" date="2020-06" db="EMBL/GenBank/DDBJ databases">
        <title>Unique genomic features of the anaerobic methanotrophic archaea.</title>
        <authorList>
            <person name="Chadwick G.L."/>
            <person name="Skennerton C.T."/>
            <person name="Laso-Perez R."/>
            <person name="Leu A.O."/>
            <person name="Speth D.R."/>
            <person name="Yu H."/>
            <person name="Morgan-Lang C."/>
            <person name="Hatzenpichler R."/>
            <person name="Goudeau D."/>
            <person name="Malmstrom R."/>
            <person name="Brazelton W.J."/>
            <person name="Woyke T."/>
            <person name="Hallam S.J."/>
            <person name="Tyson G.W."/>
            <person name="Wegener G."/>
            <person name="Boetius A."/>
            <person name="Orphan V."/>
        </authorList>
    </citation>
    <scope>NUCLEOTIDE SEQUENCE</scope>
</reference>
<dbReference type="EMBL" id="MT631189">
    <property type="protein sequence ID" value="QNO46387.1"/>
    <property type="molecule type" value="Genomic_DNA"/>
</dbReference>
<gene>
    <name evidence="2" type="ORF">CPECMPGB_00009</name>
    <name evidence="3" type="ORF">DBBAIPCH_00009</name>
    <name evidence="1" type="ORF">NIBJONLA_00003</name>
</gene>
<proteinExistence type="predicted"/>
<sequence length="50" mass="5368">MCSVGDVTSVDVASLTPGEYECMDCNNKFKGLGRRVKCPACKSGNVKKIK</sequence>